<feature type="chain" id="PRO_5016655303" evidence="2">
    <location>
        <begin position="19"/>
        <end position="551"/>
    </location>
</feature>
<dbReference type="PANTHER" id="PTHR31005">
    <property type="entry name" value="DUF4139 DOMAIN-CONTAINING PROTEIN"/>
    <property type="match status" value="1"/>
</dbReference>
<evidence type="ECO:0000256" key="2">
    <source>
        <dbReference type="SAM" id="SignalP"/>
    </source>
</evidence>
<keyword evidence="1" id="KW-0175">Coiled coil</keyword>
<name>A0A368Z0A2_9RHOB</name>
<reference evidence="5 6" key="1">
    <citation type="submission" date="2018-07" db="EMBL/GenBank/DDBJ databases">
        <title>Genomic Encyclopedia of Type Strains, Phase III (KMG-III): the genomes of soil and plant-associated and newly described type strains.</title>
        <authorList>
            <person name="Whitman W."/>
        </authorList>
    </citation>
    <scope>NUCLEOTIDE SEQUENCE [LARGE SCALE GENOMIC DNA]</scope>
    <source>
        <strain evidence="5 6">CECT 8525</strain>
    </source>
</reference>
<dbReference type="InterPro" id="IPR025554">
    <property type="entry name" value="DUF4140"/>
</dbReference>
<dbReference type="InterPro" id="IPR037291">
    <property type="entry name" value="DUF4139"/>
</dbReference>
<evidence type="ECO:0000259" key="4">
    <source>
        <dbReference type="Pfam" id="PF13600"/>
    </source>
</evidence>
<accession>A0A368Z0A2</accession>
<evidence type="ECO:0000313" key="5">
    <source>
        <dbReference type="EMBL" id="RCW83874.1"/>
    </source>
</evidence>
<dbReference type="OrthoDB" id="580912at2"/>
<keyword evidence="2" id="KW-0732">Signal</keyword>
<dbReference type="NCBIfam" id="TIGR02231">
    <property type="entry name" value="mucoidy inhibitor MuiA family protein"/>
    <property type="match status" value="1"/>
</dbReference>
<comment type="caution">
    <text evidence="5">The sequence shown here is derived from an EMBL/GenBank/DDBJ whole genome shotgun (WGS) entry which is preliminary data.</text>
</comment>
<keyword evidence="6" id="KW-1185">Reference proteome</keyword>
<dbReference type="AlphaFoldDB" id="A0A368Z0A2"/>
<feature type="signal peptide" evidence="2">
    <location>
        <begin position="1"/>
        <end position="18"/>
    </location>
</feature>
<evidence type="ECO:0000259" key="3">
    <source>
        <dbReference type="Pfam" id="PF13598"/>
    </source>
</evidence>
<feature type="domain" description="DUF4140" evidence="4">
    <location>
        <begin position="30"/>
        <end position="136"/>
    </location>
</feature>
<dbReference type="Pfam" id="PF13600">
    <property type="entry name" value="DUF4140"/>
    <property type="match status" value="1"/>
</dbReference>
<gene>
    <name evidence="5" type="ORF">DFP89_10955</name>
</gene>
<feature type="domain" description="DUF4139" evidence="3">
    <location>
        <begin position="222"/>
        <end position="543"/>
    </location>
</feature>
<dbReference type="InterPro" id="IPR011935">
    <property type="entry name" value="CHP02231"/>
</dbReference>
<organism evidence="5 6">
    <name type="scientific">Paracoccus lutimaris</name>
    <dbReference type="NCBI Taxonomy" id="1490030"/>
    <lineage>
        <taxon>Bacteria</taxon>
        <taxon>Pseudomonadati</taxon>
        <taxon>Pseudomonadota</taxon>
        <taxon>Alphaproteobacteria</taxon>
        <taxon>Rhodobacterales</taxon>
        <taxon>Paracoccaceae</taxon>
        <taxon>Paracoccus</taxon>
    </lineage>
</organism>
<evidence type="ECO:0000313" key="6">
    <source>
        <dbReference type="Proteomes" id="UP000253345"/>
    </source>
</evidence>
<sequence length="551" mass="59276">MRYLLISTAILLSGPALADRFETTARIDAVTVYPWGAGVNRTVQMDLPQGAHELVVTGMPVDIDPSTLRVTGEGATIGAVSLQINRALPAAPVETTEFLAAKDMVRRLEDALAQHDARVAEITARGTAAEDMIEFLMKLAESDSVAGDFAGLTASARDQMIEARQTIVRTAAEAEAANRTREDMDKEIDRARTRLEALRAPENQTSALVIAVQGNGAPASIRIASLTRQASWQPVYDLSLQRKEAKLSMDRGLMVAQNSGEDWTGVHLTLSTARPMDQAAPSELSPHFVRVMDKDSKLYSGSEPAMMAADSARMQEGGYVAPITEVEPVVVDEQPVVASALLAVVGETEVYDYPTPVDIRDGADALRLPLDSHALTPEIVAEAVPSRDNSAYLVADTVNSTGAVILPGEATFYADGAMVGRGTLELTAAGDDMKLGFGPLTGIKLERQLPDETEGNSGLILKSAERTETAILGIRNLTAEEWPLRVIDQVPVSRQEDLRVDWSADPAPDETDPEGKRGLLVWNGKIAPGEEQKITLTTSLRWPDGMALFDD</sequence>
<feature type="coiled-coil region" evidence="1">
    <location>
        <begin position="167"/>
        <end position="194"/>
    </location>
</feature>
<dbReference type="Proteomes" id="UP000253345">
    <property type="component" value="Unassembled WGS sequence"/>
</dbReference>
<dbReference type="EMBL" id="QPJL01000009">
    <property type="protein sequence ID" value="RCW83874.1"/>
    <property type="molecule type" value="Genomic_DNA"/>
</dbReference>
<evidence type="ECO:0000256" key="1">
    <source>
        <dbReference type="SAM" id="Coils"/>
    </source>
</evidence>
<protein>
    <submittedName>
        <fullName evidence="5">Uncharacterized protein (TIGR02231 family)</fullName>
    </submittedName>
</protein>
<proteinExistence type="predicted"/>
<dbReference type="PANTHER" id="PTHR31005:SF8">
    <property type="entry name" value="DUF4139 DOMAIN-CONTAINING PROTEIN"/>
    <property type="match status" value="1"/>
</dbReference>
<dbReference type="Pfam" id="PF13598">
    <property type="entry name" value="DUF4139"/>
    <property type="match status" value="1"/>
</dbReference>
<dbReference type="RefSeq" id="WP_114349232.1">
    <property type="nucleotide sequence ID" value="NZ_QPJL01000009.1"/>
</dbReference>